<dbReference type="EMBL" id="BK016077">
    <property type="protein sequence ID" value="DAF92976.1"/>
    <property type="molecule type" value="Genomic_DNA"/>
</dbReference>
<reference evidence="1" key="1">
    <citation type="journal article" date="2021" name="Proc. Natl. Acad. Sci. U.S.A.">
        <title>A Catalog of Tens of Thousands of Viruses from Human Metagenomes Reveals Hidden Associations with Chronic Diseases.</title>
        <authorList>
            <person name="Tisza M.J."/>
            <person name="Buck C.B."/>
        </authorList>
    </citation>
    <scope>NUCLEOTIDE SEQUENCE</scope>
    <source>
        <strain evidence="1">Ct0mD26</strain>
    </source>
</reference>
<proteinExistence type="predicted"/>
<protein>
    <submittedName>
        <fullName evidence="1">Uncharacterized protein</fullName>
    </submittedName>
</protein>
<organism evidence="1">
    <name type="scientific">Myoviridae sp. ct0mD26</name>
    <dbReference type="NCBI Taxonomy" id="2825015"/>
    <lineage>
        <taxon>Viruses</taxon>
        <taxon>Duplodnaviria</taxon>
        <taxon>Heunggongvirae</taxon>
        <taxon>Uroviricota</taxon>
        <taxon>Caudoviricetes</taxon>
    </lineage>
</organism>
<accession>A0A8S5UET4</accession>
<sequence length="36" mass="4353">MKIFLKFLKQEGTSSTENRRWSPPRDVCPHVKNFFK</sequence>
<evidence type="ECO:0000313" key="1">
    <source>
        <dbReference type="EMBL" id="DAF92976.1"/>
    </source>
</evidence>
<name>A0A8S5UET4_9CAUD</name>